<protein>
    <recommendedName>
        <fullName evidence="2">SPW repeat-containing integral membrane domain-containing protein</fullName>
    </recommendedName>
</protein>
<feature type="transmembrane region" description="Helical" evidence="1">
    <location>
        <begin position="110"/>
        <end position="131"/>
    </location>
</feature>
<dbReference type="AlphaFoldDB" id="A0A6F8YD79"/>
<reference evidence="3 4" key="2">
    <citation type="submission" date="2020-03" db="EMBL/GenBank/DDBJ databases">
        <authorList>
            <person name="Ichikawa N."/>
            <person name="Kimura A."/>
            <person name="Kitahashi Y."/>
            <person name="Uohara A."/>
        </authorList>
    </citation>
    <scope>NUCLEOTIDE SEQUENCE [LARGE SCALE GENOMIC DNA]</scope>
    <source>
        <strain evidence="3 4">NBRC 105367</strain>
    </source>
</reference>
<evidence type="ECO:0000313" key="4">
    <source>
        <dbReference type="Proteomes" id="UP000503011"/>
    </source>
</evidence>
<dbReference type="RefSeq" id="WP_173155090.1">
    <property type="nucleotide sequence ID" value="NZ_AP022871.1"/>
</dbReference>
<dbReference type="EMBL" id="AP022871">
    <property type="protein sequence ID" value="BCB84075.1"/>
    <property type="molecule type" value="Genomic_DNA"/>
</dbReference>
<dbReference type="Pfam" id="PF03779">
    <property type="entry name" value="SPW"/>
    <property type="match status" value="1"/>
</dbReference>
<reference evidence="3 4" key="1">
    <citation type="submission" date="2020-03" db="EMBL/GenBank/DDBJ databases">
        <title>Whole genome shotgun sequence of Phytohabitans suffuscus NBRC 105367.</title>
        <authorList>
            <person name="Komaki H."/>
            <person name="Tamura T."/>
        </authorList>
    </citation>
    <scope>NUCLEOTIDE SEQUENCE [LARGE SCALE GENOMIC DNA]</scope>
    <source>
        <strain evidence="3 4">NBRC 105367</strain>
    </source>
</reference>
<sequence>MTAPAIEQHPDIAALRARYDRAAQTPTAQLVEGLTLLAGLYLAMSPWVVGFTDHGSLAASNLFSGVAIALLALGFASAYGRTHGIAWVTPVIGVWTIVAPWLTSGPTADASAVTSTVITGALAALFGLGMLTMGMRRRA</sequence>
<name>A0A6F8YD79_9ACTN</name>
<accession>A0A6F8YD79</accession>
<dbReference type="InterPro" id="IPR005530">
    <property type="entry name" value="SPW"/>
</dbReference>
<keyword evidence="1" id="KW-1133">Transmembrane helix</keyword>
<dbReference type="KEGG" id="psuu:Psuf_013880"/>
<feature type="transmembrane region" description="Helical" evidence="1">
    <location>
        <begin position="30"/>
        <end position="49"/>
    </location>
</feature>
<feature type="transmembrane region" description="Helical" evidence="1">
    <location>
        <begin position="85"/>
        <end position="104"/>
    </location>
</feature>
<keyword evidence="1" id="KW-0472">Membrane</keyword>
<dbReference type="Proteomes" id="UP000503011">
    <property type="component" value="Chromosome"/>
</dbReference>
<keyword evidence="1" id="KW-0812">Transmembrane</keyword>
<gene>
    <name evidence="3" type="ORF">Psuf_013880</name>
</gene>
<feature type="transmembrane region" description="Helical" evidence="1">
    <location>
        <begin position="55"/>
        <end position="78"/>
    </location>
</feature>
<evidence type="ECO:0000313" key="3">
    <source>
        <dbReference type="EMBL" id="BCB84075.1"/>
    </source>
</evidence>
<evidence type="ECO:0000256" key="1">
    <source>
        <dbReference type="SAM" id="Phobius"/>
    </source>
</evidence>
<keyword evidence="4" id="KW-1185">Reference proteome</keyword>
<evidence type="ECO:0000259" key="2">
    <source>
        <dbReference type="Pfam" id="PF03779"/>
    </source>
</evidence>
<feature type="domain" description="SPW repeat-containing integral membrane" evidence="2">
    <location>
        <begin position="32"/>
        <end position="128"/>
    </location>
</feature>
<organism evidence="3 4">
    <name type="scientific">Phytohabitans suffuscus</name>
    <dbReference type="NCBI Taxonomy" id="624315"/>
    <lineage>
        <taxon>Bacteria</taxon>
        <taxon>Bacillati</taxon>
        <taxon>Actinomycetota</taxon>
        <taxon>Actinomycetes</taxon>
        <taxon>Micromonosporales</taxon>
        <taxon>Micromonosporaceae</taxon>
    </lineage>
</organism>
<proteinExistence type="predicted"/>